<dbReference type="Pfam" id="PF06439">
    <property type="entry name" value="3keto-disac_hyd"/>
    <property type="match status" value="1"/>
</dbReference>
<dbReference type="AlphaFoldDB" id="A0A5C6E9T5"/>
<evidence type="ECO:0000313" key="3">
    <source>
        <dbReference type="EMBL" id="TWU43909.1"/>
    </source>
</evidence>
<dbReference type="EMBL" id="SJPY01000002">
    <property type="protein sequence ID" value="TWU43909.1"/>
    <property type="molecule type" value="Genomic_DNA"/>
</dbReference>
<evidence type="ECO:0000313" key="4">
    <source>
        <dbReference type="Proteomes" id="UP000315471"/>
    </source>
</evidence>
<evidence type="ECO:0000256" key="1">
    <source>
        <dbReference type="SAM" id="SignalP"/>
    </source>
</evidence>
<comment type="caution">
    <text evidence="3">The sequence shown here is derived from an EMBL/GenBank/DDBJ whole genome shotgun (WGS) entry which is preliminary data.</text>
</comment>
<protein>
    <recommendedName>
        <fullName evidence="2">3-keto-alpha-glucoside-1,2-lyase/3-keto-2-hydroxy-glucal hydratase domain-containing protein</fullName>
    </recommendedName>
</protein>
<accession>A0A5C6E9T5</accession>
<gene>
    <name evidence="3" type="ORF">Q31b_14410</name>
</gene>
<keyword evidence="1" id="KW-0732">Signal</keyword>
<sequence length="246" mass="27916" precursor="true">MLRLSLAMLIGSFVTHLIADDVWQPSAADSTEWKSLFNGENLDGWDGDSRLWSVVDGVIHGETTTENPAKGNTFLIWKGGNVNDFEMSLSFRCNAVNNSGIMYRSEQITNQNPWSMKGYQHEIRNEEIFPNVSSFIYEEKGKRGRICLVGEKAVWTADGKKVLDDSLISEPAFKELMKVDDWNHVTIIAKGNRIQHYLNGKLVVDFTDEHPELARSEGKVGLQLHAGKPMWAEFKDIRLRELNSEE</sequence>
<dbReference type="Proteomes" id="UP000315471">
    <property type="component" value="Unassembled WGS sequence"/>
</dbReference>
<feature type="signal peptide" evidence="1">
    <location>
        <begin position="1"/>
        <end position="19"/>
    </location>
</feature>
<dbReference type="InterPro" id="IPR010496">
    <property type="entry name" value="AL/BT2_dom"/>
</dbReference>
<dbReference type="Gene3D" id="2.60.120.560">
    <property type="entry name" value="Exo-inulinase, domain 1"/>
    <property type="match status" value="1"/>
</dbReference>
<evidence type="ECO:0000259" key="2">
    <source>
        <dbReference type="Pfam" id="PF06439"/>
    </source>
</evidence>
<feature type="chain" id="PRO_5022887016" description="3-keto-alpha-glucoside-1,2-lyase/3-keto-2-hydroxy-glucal hydratase domain-containing protein" evidence="1">
    <location>
        <begin position="20"/>
        <end position="246"/>
    </location>
</feature>
<proteinExistence type="predicted"/>
<keyword evidence="4" id="KW-1185">Reference proteome</keyword>
<reference evidence="3 4" key="1">
    <citation type="submission" date="2019-02" db="EMBL/GenBank/DDBJ databases">
        <title>Deep-cultivation of Planctomycetes and their phenomic and genomic characterization uncovers novel biology.</title>
        <authorList>
            <person name="Wiegand S."/>
            <person name="Jogler M."/>
            <person name="Boedeker C."/>
            <person name="Pinto D."/>
            <person name="Vollmers J."/>
            <person name="Rivas-Marin E."/>
            <person name="Kohn T."/>
            <person name="Peeters S.H."/>
            <person name="Heuer A."/>
            <person name="Rast P."/>
            <person name="Oberbeckmann S."/>
            <person name="Bunk B."/>
            <person name="Jeske O."/>
            <person name="Meyerdierks A."/>
            <person name="Storesund J.E."/>
            <person name="Kallscheuer N."/>
            <person name="Luecker S."/>
            <person name="Lage O.M."/>
            <person name="Pohl T."/>
            <person name="Merkel B.J."/>
            <person name="Hornburger P."/>
            <person name="Mueller R.-W."/>
            <person name="Bruemmer F."/>
            <person name="Labrenz M."/>
            <person name="Spormann A.M."/>
            <person name="Op Den Camp H."/>
            <person name="Overmann J."/>
            <person name="Amann R."/>
            <person name="Jetten M.S.M."/>
            <person name="Mascher T."/>
            <person name="Medema M.H."/>
            <person name="Devos D.P."/>
            <person name="Kaster A.-K."/>
            <person name="Ovreas L."/>
            <person name="Rohde M."/>
            <person name="Galperin M.Y."/>
            <person name="Jogler C."/>
        </authorList>
    </citation>
    <scope>NUCLEOTIDE SEQUENCE [LARGE SCALE GENOMIC DNA]</scope>
    <source>
        <strain evidence="3 4">Q31b</strain>
    </source>
</reference>
<name>A0A5C6E9T5_9BACT</name>
<dbReference type="GO" id="GO:0016787">
    <property type="term" value="F:hydrolase activity"/>
    <property type="evidence" value="ECO:0007669"/>
    <property type="project" value="InterPro"/>
</dbReference>
<organism evidence="3 4">
    <name type="scientific">Novipirellula aureliae</name>
    <dbReference type="NCBI Taxonomy" id="2527966"/>
    <lineage>
        <taxon>Bacteria</taxon>
        <taxon>Pseudomonadati</taxon>
        <taxon>Planctomycetota</taxon>
        <taxon>Planctomycetia</taxon>
        <taxon>Pirellulales</taxon>
        <taxon>Pirellulaceae</taxon>
        <taxon>Novipirellula</taxon>
    </lineage>
</organism>
<dbReference type="RefSeq" id="WP_146598962.1">
    <property type="nucleotide sequence ID" value="NZ_SJPY01000002.1"/>
</dbReference>
<dbReference type="OrthoDB" id="272468at2"/>
<feature type="domain" description="3-keto-alpha-glucoside-1,2-lyase/3-keto-2-hydroxy-glucal hydratase" evidence="2">
    <location>
        <begin position="32"/>
        <end position="240"/>
    </location>
</feature>